<evidence type="ECO:0000256" key="6">
    <source>
        <dbReference type="RuleBase" id="RU366058"/>
    </source>
</evidence>
<dbReference type="GO" id="GO:0005886">
    <property type="term" value="C:plasma membrane"/>
    <property type="evidence" value="ECO:0007669"/>
    <property type="project" value="UniProtKB-SubCell"/>
</dbReference>
<feature type="region of interest" description="Disordered" evidence="7">
    <location>
        <begin position="227"/>
        <end position="253"/>
    </location>
</feature>
<evidence type="ECO:0000256" key="2">
    <source>
        <dbReference type="ARBA" id="ARBA00022475"/>
    </source>
</evidence>
<dbReference type="PANTHER" id="PTHR12677:SF59">
    <property type="entry name" value="GOLGI APPARATUS MEMBRANE PROTEIN TVP38-RELATED"/>
    <property type="match status" value="1"/>
</dbReference>
<keyword evidence="2 6" id="KW-1003">Cell membrane</keyword>
<evidence type="ECO:0000259" key="8">
    <source>
        <dbReference type="Pfam" id="PF09335"/>
    </source>
</evidence>
<dbReference type="OrthoDB" id="2451090at2"/>
<evidence type="ECO:0000313" key="9">
    <source>
        <dbReference type="EMBL" id="KUO97392.1"/>
    </source>
</evidence>
<feature type="domain" description="VTT" evidence="8">
    <location>
        <begin position="74"/>
        <end position="180"/>
    </location>
</feature>
<keyword evidence="3 6" id="KW-0812">Transmembrane</keyword>
<feature type="transmembrane region" description="Helical" evidence="6">
    <location>
        <begin position="50"/>
        <end position="74"/>
    </location>
</feature>
<evidence type="ECO:0000256" key="5">
    <source>
        <dbReference type="ARBA" id="ARBA00023136"/>
    </source>
</evidence>
<organism evidence="9 10">
    <name type="scientific">Ferroacidibacillus organovorans</name>
    <dbReference type="NCBI Taxonomy" id="1765683"/>
    <lineage>
        <taxon>Bacteria</taxon>
        <taxon>Bacillati</taxon>
        <taxon>Bacillota</taxon>
        <taxon>Bacilli</taxon>
        <taxon>Bacillales</taxon>
        <taxon>Alicyclobacillaceae</taxon>
        <taxon>Ferroacidibacillus</taxon>
    </lineage>
</organism>
<dbReference type="Pfam" id="PF09335">
    <property type="entry name" value="VTT_dom"/>
    <property type="match status" value="1"/>
</dbReference>
<keyword evidence="4 6" id="KW-1133">Transmembrane helix</keyword>
<dbReference type="Proteomes" id="UP000053557">
    <property type="component" value="Unassembled WGS sequence"/>
</dbReference>
<comment type="subcellular location">
    <subcellularLocation>
        <location evidence="1 6">Cell membrane</location>
        <topology evidence="1 6">Multi-pass membrane protein</topology>
    </subcellularLocation>
</comment>
<feature type="transmembrane region" description="Helical" evidence="6">
    <location>
        <begin position="170"/>
        <end position="190"/>
    </location>
</feature>
<evidence type="ECO:0000256" key="1">
    <source>
        <dbReference type="ARBA" id="ARBA00004651"/>
    </source>
</evidence>
<dbReference type="EMBL" id="LPVJ01000001">
    <property type="protein sequence ID" value="KUO97392.1"/>
    <property type="molecule type" value="Genomic_DNA"/>
</dbReference>
<dbReference type="AlphaFoldDB" id="A0A101XTM2"/>
<sequence length="253" mass="28295">MISILKRVDKQAERPLELKPLPVAIGLILVVFAVWLFFHYRHSWHHITLWIQSLGTVGIVVAILLMAFFCVIPVPSEGLILVNMEVYGVLWGLIYSWIGGVVGAVVAMYLTRWIGQGFVRRLIPSERQQQVDEWVAKRGTFGLLALRLTPFPYHALNYAAGLLNVRFFPFLWTTALGIIPFDIWMGGFFVGFSHGVIPAILSVLVAVALLGGFSFLFRGKLASVFRPERDDEGKPPARDGDHPADSVIERLGK</sequence>
<dbReference type="RefSeq" id="WP_067710907.1">
    <property type="nucleotide sequence ID" value="NZ_LPVJ01000001.1"/>
</dbReference>
<dbReference type="InterPro" id="IPR015414">
    <property type="entry name" value="TMEM64"/>
</dbReference>
<comment type="similarity">
    <text evidence="6">Belongs to the TVP38/TMEM64 family.</text>
</comment>
<evidence type="ECO:0000313" key="10">
    <source>
        <dbReference type="Proteomes" id="UP000053557"/>
    </source>
</evidence>
<evidence type="ECO:0000256" key="7">
    <source>
        <dbReference type="SAM" id="MobiDB-lite"/>
    </source>
</evidence>
<name>A0A101XTM2_9BACL</name>
<dbReference type="PANTHER" id="PTHR12677">
    <property type="entry name" value="GOLGI APPARATUS MEMBRANE PROTEIN TVP38-RELATED"/>
    <property type="match status" value="1"/>
</dbReference>
<keyword evidence="5 6" id="KW-0472">Membrane</keyword>
<proteinExistence type="inferred from homology"/>
<dbReference type="InterPro" id="IPR032816">
    <property type="entry name" value="VTT_dom"/>
</dbReference>
<reference evidence="9 10" key="1">
    <citation type="submission" date="2015-12" db="EMBL/GenBank/DDBJ databases">
        <title>Draft genome sequence of Acidibacillus ferrooxidans ITV001, isolated from a chalcopyrite acid mine drainage site in Brazil.</title>
        <authorList>
            <person name="Dall'Agnol H."/>
            <person name="Nancucheo I."/>
            <person name="Johnson B."/>
            <person name="Oliveira R."/>
            <person name="Leite L."/>
            <person name="Pylro V."/>
            <person name="Nunes G.L."/>
            <person name="Tzotzos G."/>
            <person name="Fernandes G.R."/>
            <person name="Dutra J."/>
            <person name="Orellana S.C."/>
            <person name="Oliveira G."/>
        </authorList>
    </citation>
    <scope>NUCLEOTIDE SEQUENCE [LARGE SCALE GENOMIC DNA]</scope>
    <source>
        <strain evidence="10">ITV01</strain>
    </source>
</reference>
<protein>
    <recommendedName>
        <fullName evidence="6">TVP38/TMEM64 family membrane protein</fullName>
    </recommendedName>
</protein>
<evidence type="ECO:0000256" key="4">
    <source>
        <dbReference type="ARBA" id="ARBA00022989"/>
    </source>
</evidence>
<feature type="transmembrane region" description="Helical" evidence="6">
    <location>
        <begin position="86"/>
        <end position="111"/>
    </location>
</feature>
<comment type="caution">
    <text evidence="9">The sequence shown here is derived from an EMBL/GenBank/DDBJ whole genome shotgun (WGS) entry which is preliminary data.</text>
</comment>
<accession>A0A101XTM2</accession>
<evidence type="ECO:0000256" key="3">
    <source>
        <dbReference type="ARBA" id="ARBA00022692"/>
    </source>
</evidence>
<keyword evidence="10" id="KW-1185">Reference proteome</keyword>
<feature type="transmembrane region" description="Helical" evidence="6">
    <location>
        <begin position="20"/>
        <end position="38"/>
    </location>
</feature>
<feature type="transmembrane region" description="Helical" evidence="6">
    <location>
        <begin position="196"/>
        <end position="217"/>
    </location>
</feature>
<gene>
    <name evidence="9" type="ORF">ATW55_05875</name>
</gene>